<protein>
    <submittedName>
        <fullName evidence="2">Uncharacterized protein</fullName>
    </submittedName>
</protein>
<evidence type="ECO:0000256" key="1">
    <source>
        <dbReference type="SAM" id="Phobius"/>
    </source>
</evidence>
<keyword evidence="1" id="KW-0472">Membrane</keyword>
<reference evidence="2 3" key="1">
    <citation type="journal article" date="2013" name="Proc. Natl. Acad. Sci. U.S.A.">
        <title>The king cobra genome reveals dynamic gene evolution and adaptation in the snake venom system.</title>
        <authorList>
            <person name="Vonk F.J."/>
            <person name="Casewell N.R."/>
            <person name="Henkel C.V."/>
            <person name="Heimberg A.M."/>
            <person name="Jansen H.J."/>
            <person name="McCleary R.J."/>
            <person name="Kerkkamp H.M."/>
            <person name="Vos R.A."/>
            <person name="Guerreiro I."/>
            <person name="Calvete J.J."/>
            <person name="Wuster W."/>
            <person name="Woods A.E."/>
            <person name="Logan J.M."/>
            <person name="Harrison R.A."/>
            <person name="Castoe T.A."/>
            <person name="de Koning A.P."/>
            <person name="Pollock D.D."/>
            <person name="Yandell M."/>
            <person name="Calderon D."/>
            <person name="Renjifo C."/>
            <person name="Currier R.B."/>
            <person name="Salgado D."/>
            <person name="Pla D."/>
            <person name="Sanz L."/>
            <person name="Hyder A.S."/>
            <person name="Ribeiro J.M."/>
            <person name="Arntzen J.W."/>
            <person name="van den Thillart G.E."/>
            <person name="Boetzer M."/>
            <person name="Pirovano W."/>
            <person name="Dirks R.P."/>
            <person name="Spaink H.P."/>
            <person name="Duboule D."/>
            <person name="McGlinn E."/>
            <person name="Kini R.M."/>
            <person name="Richardson M.K."/>
        </authorList>
    </citation>
    <scope>NUCLEOTIDE SEQUENCE</scope>
    <source>
        <tissue evidence="2">Blood</tissue>
    </source>
</reference>
<feature type="non-terminal residue" evidence="2">
    <location>
        <position position="1"/>
    </location>
</feature>
<gene>
    <name evidence="2" type="ORF">L345_13003</name>
</gene>
<proteinExistence type="predicted"/>
<keyword evidence="3" id="KW-1185">Reference proteome</keyword>
<keyword evidence="1" id="KW-0812">Transmembrane</keyword>
<dbReference type="Proteomes" id="UP000018936">
    <property type="component" value="Unassembled WGS sequence"/>
</dbReference>
<name>V8NG41_OPHHA</name>
<feature type="transmembrane region" description="Helical" evidence="1">
    <location>
        <begin position="61"/>
        <end position="83"/>
    </location>
</feature>
<organism evidence="2 3">
    <name type="scientific">Ophiophagus hannah</name>
    <name type="common">King cobra</name>
    <name type="synonym">Naja hannah</name>
    <dbReference type="NCBI Taxonomy" id="8665"/>
    <lineage>
        <taxon>Eukaryota</taxon>
        <taxon>Metazoa</taxon>
        <taxon>Chordata</taxon>
        <taxon>Craniata</taxon>
        <taxon>Vertebrata</taxon>
        <taxon>Euteleostomi</taxon>
        <taxon>Lepidosauria</taxon>
        <taxon>Squamata</taxon>
        <taxon>Bifurcata</taxon>
        <taxon>Unidentata</taxon>
        <taxon>Episquamata</taxon>
        <taxon>Toxicofera</taxon>
        <taxon>Serpentes</taxon>
        <taxon>Colubroidea</taxon>
        <taxon>Elapidae</taxon>
        <taxon>Elapinae</taxon>
        <taxon>Ophiophagus</taxon>
    </lineage>
</organism>
<keyword evidence="1" id="KW-1133">Transmembrane helix</keyword>
<sequence>MLIPLISRKNWKPGPGGLWLCLEQKPADQRDPPPQLEDYWGLKERKDKVSGVPTGLLKAPLYIGVLSVLLFPVTHLKGFSLLVSLGDEVAAALVYSDLWSFFTLTTIATFHGHMIKIQMLGNWFLFMTVSVSRGHAIPFCDFLTSKVNGEASSAVSDFFALLDRKSVSENCAASVQMK</sequence>
<accession>V8NG41</accession>
<dbReference type="AlphaFoldDB" id="V8NG41"/>
<evidence type="ECO:0000313" key="2">
    <source>
        <dbReference type="EMBL" id="ETE61249.1"/>
    </source>
</evidence>
<comment type="caution">
    <text evidence="2">The sequence shown here is derived from an EMBL/GenBank/DDBJ whole genome shotgun (WGS) entry which is preliminary data.</text>
</comment>
<evidence type="ECO:0000313" key="3">
    <source>
        <dbReference type="Proteomes" id="UP000018936"/>
    </source>
</evidence>
<feature type="transmembrane region" description="Helical" evidence="1">
    <location>
        <begin position="89"/>
        <end position="110"/>
    </location>
</feature>
<dbReference type="EMBL" id="AZIM01004058">
    <property type="protein sequence ID" value="ETE61249.1"/>
    <property type="molecule type" value="Genomic_DNA"/>
</dbReference>